<evidence type="ECO:0008006" key="4">
    <source>
        <dbReference type="Google" id="ProtNLM"/>
    </source>
</evidence>
<feature type="region of interest" description="Disordered" evidence="1">
    <location>
        <begin position="76"/>
        <end position="134"/>
    </location>
</feature>
<dbReference type="EMBL" id="JARKIF010000006">
    <property type="protein sequence ID" value="KAJ7636777.1"/>
    <property type="molecule type" value="Genomic_DNA"/>
</dbReference>
<dbReference type="AlphaFoldDB" id="A0AAD7C232"/>
<reference evidence="2" key="1">
    <citation type="submission" date="2023-03" db="EMBL/GenBank/DDBJ databases">
        <title>Massive genome expansion in bonnet fungi (Mycena s.s.) driven by repeated elements and novel gene families across ecological guilds.</title>
        <authorList>
            <consortium name="Lawrence Berkeley National Laboratory"/>
            <person name="Harder C.B."/>
            <person name="Miyauchi S."/>
            <person name="Viragh M."/>
            <person name="Kuo A."/>
            <person name="Thoen E."/>
            <person name="Andreopoulos B."/>
            <person name="Lu D."/>
            <person name="Skrede I."/>
            <person name="Drula E."/>
            <person name="Henrissat B."/>
            <person name="Morin E."/>
            <person name="Kohler A."/>
            <person name="Barry K."/>
            <person name="LaButti K."/>
            <person name="Morin E."/>
            <person name="Salamov A."/>
            <person name="Lipzen A."/>
            <person name="Mereny Z."/>
            <person name="Hegedus B."/>
            <person name="Baldrian P."/>
            <person name="Stursova M."/>
            <person name="Weitz H."/>
            <person name="Taylor A."/>
            <person name="Grigoriev I.V."/>
            <person name="Nagy L.G."/>
            <person name="Martin F."/>
            <person name="Kauserud H."/>
        </authorList>
    </citation>
    <scope>NUCLEOTIDE SEQUENCE</scope>
    <source>
        <strain evidence="2">9284</strain>
    </source>
</reference>
<feature type="compositionally biased region" description="Basic residues" evidence="1">
    <location>
        <begin position="440"/>
        <end position="451"/>
    </location>
</feature>
<feature type="compositionally biased region" description="Basic residues" evidence="1">
    <location>
        <begin position="100"/>
        <end position="113"/>
    </location>
</feature>
<protein>
    <recommendedName>
        <fullName evidence="4">Fork-head domain-containing protein</fullName>
    </recommendedName>
</protein>
<evidence type="ECO:0000313" key="3">
    <source>
        <dbReference type="Proteomes" id="UP001221142"/>
    </source>
</evidence>
<keyword evidence="3" id="KW-1185">Reference proteome</keyword>
<feature type="region of interest" description="Disordered" evidence="1">
    <location>
        <begin position="340"/>
        <end position="359"/>
    </location>
</feature>
<organism evidence="2 3">
    <name type="scientific">Roridomyces roridus</name>
    <dbReference type="NCBI Taxonomy" id="1738132"/>
    <lineage>
        <taxon>Eukaryota</taxon>
        <taxon>Fungi</taxon>
        <taxon>Dikarya</taxon>
        <taxon>Basidiomycota</taxon>
        <taxon>Agaricomycotina</taxon>
        <taxon>Agaricomycetes</taxon>
        <taxon>Agaricomycetidae</taxon>
        <taxon>Agaricales</taxon>
        <taxon>Marasmiineae</taxon>
        <taxon>Mycenaceae</taxon>
        <taxon>Roridomyces</taxon>
    </lineage>
</organism>
<dbReference type="Proteomes" id="UP001221142">
    <property type="component" value="Unassembled WGS sequence"/>
</dbReference>
<sequence length="625" mass="68072">MFSTAENDGLNEWVYSSSEVGSLDTPPWSPGSSYSALSSPPSSASSTQWLSPLSSWSPLSEETEYDSDAFKLRPAFDSPDSLSRRPLPALNVVDDDFGRGGRRGAARRQRIRHKDPYPLRSISPKSQAAPHCDQFDPSQFFVKSEPIGYSPFHYRYPSLSPERKVEPLGLGLDLAPYDAGVSSDEEDGAASSVDLEARELSVSDPGSSPSPEADIAAIEQESAALNGSDIDSAGEDDVVARARGRVQGRKSFCLSPSTPPPVEVECPGIPANARHPFCNFVLPTDWQPCFKTSDGGFELDVDMLSVPAGDEALSSSDDDSRTVDPPESLTLANFFDFDLASQDPAPSSETETSPPPVALAPAGQALDVLSLDFKPGLAGFNSICRGDGDWYPSLPILTELSFPWSEISPETESFCLDPRVLSDSDSDGEPGPSSDDPSAHRKVQRRSRRKDPYRSSSPRLRASSTPTSDSSDLSDSSPCNSPGPSLALPPAAFGGDATGDFLRQKLGLPTGAPVNLWVLPDRYDPEDKKVTLQLIASIAIYSSEEKQLELCELREAFKARFSFFRDEANSKWPVKFSPSYALTPRVFLQECFSKRKDLLTMKSVWTYDHTKDGLLSRERKRRATK</sequence>
<accession>A0AAD7C232</accession>
<feature type="compositionally biased region" description="Low complexity" evidence="1">
    <location>
        <begin position="30"/>
        <end position="54"/>
    </location>
</feature>
<name>A0AAD7C232_9AGAR</name>
<evidence type="ECO:0000313" key="2">
    <source>
        <dbReference type="EMBL" id="KAJ7636777.1"/>
    </source>
</evidence>
<proteinExistence type="predicted"/>
<gene>
    <name evidence="2" type="ORF">FB45DRAFT_1024875</name>
</gene>
<feature type="compositionally biased region" description="Low complexity" evidence="1">
    <location>
        <begin position="463"/>
        <end position="490"/>
    </location>
</feature>
<feature type="region of interest" description="Disordered" evidence="1">
    <location>
        <begin position="178"/>
        <end position="213"/>
    </location>
</feature>
<comment type="caution">
    <text evidence="2">The sequence shown here is derived from an EMBL/GenBank/DDBJ whole genome shotgun (WGS) entry which is preliminary data.</text>
</comment>
<feature type="region of interest" description="Disordered" evidence="1">
    <location>
        <begin position="417"/>
        <end position="490"/>
    </location>
</feature>
<feature type="region of interest" description="Disordered" evidence="1">
    <location>
        <begin position="19"/>
        <end position="54"/>
    </location>
</feature>
<evidence type="ECO:0000256" key="1">
    <source>
        <dbReference type="SAM" id="MobiDB-lite"/>
    </source>
</evidence>